<dbReference type="EMBL" id="KK853006">
    <property type="protein sequence ID" value="KDR12575.1"/>
    <property type="molecule type" value="Genomic_DNA"/>
</dbReference>
<accession>A0A067R3T9</accession>
<dbReference type="InParanoid" id="A0A067R3T9"/>
<keyword evidence="2" id="KW-1185">Reference proteome</keyword>
<evidence type="ECO:0000313" key="1">
    <source>
        <dbReference type="EMBL" id="KDR12575.1"/>
    </source>
</evidence>
<gene>
    <name evidence="1" type="ORF">L798_13651</name>
</gene>
<reference evidence="1 2" key="1">
    <citation type="journal article" date="2014" name="Nat. Commun.">
        <title>Molecular traces of alternative social organization in a termite genome.</title>
        <authorList>
            <person name="Terrapon N."/>
            <person name="Li C."/>
            <person name="Robertson H.M."/>
            <person name="Ji L."/>
            <person name="Meng X."/>
            <person name="Booth W."/>
            <person name="Chen Z."/>
            <person name="Childers C.P."/>
            <person name="Glastad K.M."/>
            <person name="Gokhale K."/>
            <person name="Gowin J."/>
            <person name="Gronenberg W."/>
            <person name="Hermansen R.A."/>
            <person name="Hu H."/>
            <person name="Hunt B.G."/>
            <person name="Huylmans A.K."/>
            <person name="Khalil S.M."/>
            <person name="Mitchell R.D."/>
            <person name="Munoz-Torres M.C."/>
            <person name="Mustard J.A."/>
            <person name="Pan H."/>
            <person name="Reese J.T."/>
            <person name="Scharf M.E."/>
            <person name="Sun F."/>
            <person name="Vogel H."/>
            <person name="Xiao J."/>
            <person name="Yang W."/>
            <person name="Yang Z."/>
            <person name="Yang Z."/>
            <person name="Zhou J."/>
            <person name="Zhu J."/>
            <person name="Brent C.S."/>
            <person name="Elsik C.G."/>
            <person name="Goodisman M.A."/>
            <person name="Liberles D.A."/>
            <person name="Roe R.M."/>
            <person name="Vargo E.L."/>
            <person name="Vilcinskas A."/>
            <person name="Wang J."/>
            <person name="Bornberg-Bauer E."/>
            <person name="Korb J."/>
            <person name="Zhang G."/>
            <person name="Liebig J."/>
        </authorList>
    </citation>
    <scope>NUCLEOTIDE SEQUENCE [LARGE SCALE GENOMIC DNA]</scope>
    <source>
        <tissue evidence="1">Whole organism</tissue>
    </source>
</reference>
<dbReference type="Proteomes" id="UP000027135">
    <property type="component" value="Unassembled WGS sequence"/>
</dbReference>
<dbReference type="AlphaFoldDB" id="A0A067R3T9"/>
<proteinExistence type="predicted"/>
<organism evidence="1 2">
    <name type="scientific">Zootermopsis nevadensis</name>
    <name type="common">Dampwood termite</name>
    <dbReference type="NCBI Taxonomy" id="136037"/>
    <lineage>
        <taxon>Eukaryota</taxon>
        <taxon>Metazoa</taxon>
        <taxon>Ecdysozoa</taxon>
        <taxon>Arthropoda</taxon>
        <taxon>Hexapoda</taxon>
        <taxon>Insecta</taxon>
        <taxon>Pterygota</taxon>
        <taxon>Neoptera</taxon>
        <taxon>Polyneoptera</taxon>
        <taxon>Dictyoptera</taxon>
        <taxon>Blattodea</taxon>
        <taxon>Blattoidea</taxon>
        <taxon>Termitoidae</taxon>
        <taxon>Termopsidae</taxon>
        <taxon>Zootermopsis</taxon>
    </lineage>
</organism>
<sequence>MTSVYINETNLTGNLHFHITDSSAQMLEGVHGDCISGAAEHSPLYLQYRNAEICDRAGVANPRFRFVCCDCRIIILICLYFNNIFKTTTARFWKGVHDEEELWHG</sequence>
<name>A0A067R3T9_ZOONE</name>
<evidence type="ECO:0000313" key="2">
    <source>
        <dbReference type="Proteomes" id="UP000027135"/>
    </source>
</evidence>
<protein>
    <submittedName>
        <fullName evidence="1">Uncharacterized protein</fullName>
    </submittedName>
</protein>